<accession>A0A075AJ54</accession>
<feature type="region of interest" description="Disordered" evidence="1">
    <location>
        <begin position="87"/>
        <end position="109"/>
    </location>
</feature>
<evidence type="ECO:0000256" key="1">
    <source>
        <dbReference type="SAM" id="MobiDB-lite"/>
    </source>
</evidence>
<protein>
    <submittedName>
        <fullName evidence="2">Uncharacterized protein</fullName>
    </submittedName>
</protein>
<keyword evidence="3" id="KW-1185">Reference proteome</keyword>
<name>A0A075AJ54_OPIVI</name>
<dbReference type="Proteomes" id="UP000054324">
    <property type="component" value="Unassembled WGS sequence"/>
</dbReference>
<feature type="region of interest" description="Disordered" evidence="1">
    <location>
        <begin position="55"/>
        <end position="74"/>
    </location>
</feature>
<evidence type="ECO:0000313" key="2">
    <source>
        <dbReference type="EMBL" id="KER32789.1"/>
    </source>
</evidence>
<dbReference type="KEGG" id="ovi:T265_01268"/>
<proteinExistence type="predicted"/>
<dbReference type="CTD" id="20315456"/>
<dbReference type="AlphaFoldDB" id="A0A075AJ54"/>
<dbReference type="GeneID" id="20315456"/>
<dbReference type="EMBL" id="KL596631">
    <property type="protein sequence ID" value="KER32789.1"/>
    <property type="molecule type" value="Genomic_DNA"/>
</dbReference>
<evidence type="ECO:0000313" key="3">
    <source>
        <dbReference type="Proteomes" id="UP000054324"/>
    </source>
</evidence>
<organism evidence="2 3">
    <name type="scientific">Opisthorchis viverrini</name>
    <name type="common">Southeast Asian liver fluke</name>
    <dbReference type="NCBI Taxonomy" id="6198"/>
    <lineage>
        <taxon>Eukaryota</taxon>
        <taxon>Metazoa</taxon>
        <taxon>Spiralia</taxon>
        <taxon>Lophotrochozoa</taxon>
        <taxon>Platyhelminthes</taxon>
        <taxon>Trematoda</taxon>
        <taxon>Digenea</taxon>
        <taxon>Opisthorchiida</taxon>
        <taxon>Opisthorchiata</taxon>
        <taxon>Opisthorchiidae</taxon>
        <taxon>Opisthorchis</taxon>
    </lineage>
</organism>
<reference evidence="2 3" key="1">
    <citation type="submission" date="2013-11" db="EMBL/GenBank/DDBJ databases">
        <title>Opisthorchis viverrini - life in the bile duct.</title>
        <authorList>
            <person name="Young N.D."/>
            <person name="Nagarajan N."/>
            <person name="Lin S.J."/>
            <person name="Korhonen P.K."/>
            <person name="Jex A.R."/>
            <person name="Hall R.S."/>
            <person name="Safavi-Hemami H."/>
            <person name="Kaewkong W."/>
            <person name="Bertrand D."/>
            <person name="Gao S."/>
            <person name="Seet Q."/>
            <person name="Wongkham S."/>
            <person name="Teh B.T."/>
            <person name="Wongkham C."/>
            <person name="Intapan P.M."/>
            <person name="Maleewong W."/>
            <person name="Yang X."/>
            <person name="Hu M."/>
            <person name="Wang Z."/>
            <person name="Hofmann A."/>
            <person name="Sternberg P.W."/>
            <person name="Tan P."/>
            <person name="Wang J."/>
            <person name="Gasser R.B."/>
        </authorList>
    </citation>
    <scope>NUCLEOTIDE SEQUENCE [LARGE SCALE GENOMIC DNA]</scope>
</reference>
<gene>
    <name evidence="2" type="ORF">T265_01268</name>
</gene>
<sequence length="138" mass="15745">MARSHNDIALTEQAEKLYRPYYIKDALLEVLENYNVSFSALMLFPCEFLQRMESQKVASPSVPHTSREPTGQEQQMTTLQLQTYPRHHHFSGSNCSPKPPDELRASRIPNHRMITETAVYSFKAEGYADGDLGVNKRG</sequence>
<dbReference type="RefSeq" id="XP_009163517.1">
    <property type="nucleotide sequence ID" value="XM_009165253.1"/>
</dbReference>